<keyword evidence="5" id="KW-1185">Reference proteome</keyword>
<dbReference type="Gene3D" id="3.40.630.30">
    <property type="match status" value="1"/>
</dbReference>
<evidence type="ECO:0000256" key="2">
    <source>
        <dbReference type="SAM" id="Phobius"/>
    </source>
</evidence>
<accession>A0A8S3ZRW8</accession>
<dbReference type="EMBL" id="CAJHNH020004001">
    <property type="protein sequence ID" value="CAG5130392.1"/>
    <property type="molecule type" value="Genomic_DNA"/>
</dbReference>
<dbReference type="GO" id="GO:0006526">
    <property type="term" value="P:L-arginine biosynthetic process"/>
    <property type="evidence" value="ECO:0007669"/>
    <property type="project" value="TreeGrafter"/>
</dbReference>
<dbReference type="PANTHER" id="PTHR23342">
    <property type="entry name" value="N-ACETYLGLUTAMATE SYNTHASE"/>
    <property type="match status" value="1"/>
</dbReference>
<proteinExistence type="predicted"/>
<gene>
    <name evidence="4" type="ORF">CUNI_LOCUS15950</name>
</gene>
<sequence length="519" mass="58395">MLPVTRQISSAFGLKNCKLTIMRVQLLRQLDRWCRSMESSMGSALMHTTAHLHLNTQQSPNRVFDGKSDLTRFLIEVGTDPKEARYWMKTFLATSEPSEVFMVVSLDNEVMESHAQLDTFASTISFLYRNGLSPLIVCGSRADHPFKVMKEMCIWNAVKLSDMIEQHGTYTRLLYPGCGLIYSKDNDPTESSGLAISTDLITRSLSTKHLPILLSFGETPTGQLFPVKSWDLTCQISRMFQPKKVMLVNSRAGFMDKHGKVIANINLPSDLATASQKDWCTPEIVDTMARVNKLLTDLPSESSVVITSADTLLRELFSHRGSGTFFRATEAIHKYTSLKGIDLERLTALLNRALELTPGECSRHRSHCVLSLWFLCCLMCCLILSYNLYLSFMVEIKETYFDDIADQIHAIYLSETYSGVAILLRCEEQGVPYLCKFAVTNKAQGQGTGELLWDTITQSEKTLFWRSKNINPINTWYGIEDPHLSSGLIHDAISRKDSFKRGGVIASIVSDDEEERMGG</sequence>
<evidence type="ECO:0000259" key="3">
    <source>
        <dbReference type="PROSITE" id="PS51731"/>
    </source>
</evidence>
<evidence type="ECO:0000313" key="5">
    <source>
        <dbReference type="Proteomes" id="UP000678393"/>
    </source>
</evidence>
<evidence type="ECO:0000256" key="1">
    <source>
        <dbReference type="ARBA" id="ARBA00022679"/>
    </source>
</evidence>
<keyword evidence="2" id="KW-0812">Transmembrane</keyword>
<dbReference type="Proteomes" id="UP000678393">
    <property type="component" value="Unassembled WGS sequence"/>
</dbReference>
<keyword evidence="2" id="KW-0472">Membrane</keyword>
<dbReference type="InterPro" id="IPR006855">
    <property type="entry name" value="Vertebrate-like_GNAT_dom"/>
</dbReference>
<dbReference type="OrthoDB" id="438291at2759"/>
<dbReference type="Pfam" id="PF04768">
    <property type="entry name" value="NAT"/>
    <property type="match status" value="1"/>
</dbReference>
<dbReference type="Gene3D" id="3.40.1160.10">
    <property type="entry name" value="Acetylglutamate kinase-like"/>
    <property type="match status" value="1"/>
</dbReference>
<organism evidence="4 5">
    <name type="scientific">Candidula unifasciata</name>
    <dbReference type="NCBI Taxonomy" id="100452"/>
    <lineage>
        <taxon>Eukaryota</taxon>
        <taxon>Metazoa</taxon>
        <taxon>Spiralia</taxon>
        <taxon>Lophotrochozoa</taxon>
        <taxon>Mollusca</taxon>
        <taxon>Gastropoda</taxon>
        <taxon>Heterobranchia</taxon>
        <taxon>Euthyneura</taxon>
        <taxon>Panpulmonata</taxon>
        <taxon>Eupulmonata</taxon>
        <taxon>Stylommatophora</taxon>
        <taxon>Helicina</taxon>
        <taxon>Helicoidea</taxon>
        <taxon>Geomitridae</taxon>
        <taxon>Candidula</taxon>
    </lineage>
</organism>
<evidence type="ECO:0000313" key="4">
    <source>
        <dbReference type="EMBL" id="CAG5130392.1"/>
    </source>
</evidence>
<dbReference type="PANTHER" id="PTHR23342:SF0">
    <property type="entry name" value="N-ACETYLGLUTAMATE SYNTHASE, MITOCHONDRIAL"/>
    <property type="match status" value="1"/>
</dbReference>
<keyword evidence="2" id="KW-1133">Transmembrane helix</keyword>
<reference evidence="4" key="1">
    <citation type="submission" date="2021-04" db="EMBL/GenBank/DDBJ databases">
        <authorList>
            <consortium name="Molecular Ecology Group"/>
        </authorList>
    </citation>
    <scope>NUCLEOTIDE SEQUENCE</scope>
</reference>
<name>A0A8S3ZRW8_9EUPU</name>
<protein>
    <recommendedName>
        <fullName evidence="3">N-acetyltransferase domain-containing protein</fullName>
    </recommendedName>
</protein>
<feature type="domain" description="N-acetyltransferase" evidence="3">
    <location>
        <begin position="330"/>
        <end position="519"/>
    </location>
</feature>
<dbReference type="InterPro" id="IPR036393">
    <property type="entry name" value="AceGlu_kinase-like_sf"/>
</dbReference>
<comment type="caution">
    <text evidence="4">The sequence shown here is derived from an EMBL/GenBank/DDBJ whole genome shotgun (WGS) entry which is preliminary data.</text>
</comment>
<dbReference type="PROSITE" id="PS51731">
    <property type="entry name" value="GNAT_NAGS"/>
    <property type="match status" value="1"/>
</dbReference>
<dbReference type="GO" id="GO:0003991">
    <property type="term" value="F:acetylglutamate kinase activity"/>
    <property type="evidence" value="ECO:0007669"/>
    <property type="project" value="TreeGrafter"/>
</dbReference>
<keyword evidence="1" id="KW-0808">Transferase</keyword>
<feature type="transmembrane region" description="Helical" evidence="2">
    <location>
        <begin position="370"/>
        <end position="390"/>
    </location>
</feature>
<dbReference type="SUPFAM" id="SSF53633">
    <property type="entry name" value="Carbamate kinase-like"/>
    <property type="match status" value="1"/>
</dbReference>
<dbReference type="AlphaFoldDB" id="A0A8S3ZRW8"/>